<accession>U9U8V6</accession>
<reference evidence="1" key="1">
    <citation type="submission" date="2013-07" db="EMBL/GenBank/DDBJ databases">
        <title>The genome of an arbuscular mycorrhizal fungus provides insights into the evolution of the oldest plant symbiosis.</title>
        <authorList>
            <consortium name="DOE Joint Genome Institute"/>
            <person name="Tisserant E."/>
            <person name="Malbreil M."/>
            <person name="Kuo A."/>
            <person name="Kohler A."/>
            <person name="Symeonidi A."/>
            <person name="Balestrini R."/>
            <person name="Charron P."/>
            <person name="Duensing N."/>
            <person name="Frei-dit-Frey N."/>
            <person name="Gianinazzi-Pearson V."/>
            <person name="Gilbert B."/>
            <person name="Handa Y."/>
            <person name="Hijri M."/>
            <person name="Kaul R."/>
            <person name="Kawaguchi M."/>
            <person name="Krajinski F."/>
            <person name="Lammers P."/>
            <person name="Lapierre D."/>
            <person name="Masclaux F.G."/>
            <person name="Murat C."/>
            <person name="Morin E."/>
            <person name="Ndikumana S."/>
            <person name="Pagni M."/>
            <person name="Petitpierre D."/>
            <person name="Requena N."/>
            <person name="Rosikiewicz P."/>
            <person name="Riley R."/>
            <person name="Saito K."/>
            <person name="San Clemente H."/>
            <person name="Shapiro H."/>
            <person name="van Tuinen D."/>
            <person name="Becard G."/>
            <person name="Bonfante P."/>
            <person name="Paszkowski U."/>
            <person name="Shachar-Hill Y."/>
            <person name="Young J.P."/>
            <person name="Sanders I.R."/>
            <person name="Henrissat B."/>
            <person name="Rensing S.A."/>
            <person name="Grigoriev I.V."/>
            <person name="Corradi N."/>
            <person name="Roux C."/>
            <person name="Martin F."/>
        </authorList>
    </citation>
    <scope>NUCLEOTIDE SEQUENCE</scope>
    <source>
        <strain evidence="1">DAOM 197198</strain>
    </source>
</reference>
<dbReference type="EMBL" id="KI280675">
    <property type="protein sequence ID" value="ESA16854.1"/>
    <property type="molecule type" value="Genomic_DNA"/>
</dbReference>
<dbReference type="AlphaFoldDB" id="U9U8V6"/>
<evidence type="ECO:0000313" key="1">
    <source>
        <dbReference type="EMBL" id="ESA16854.1"/>
    </source>
</evidence>
<organism evidence="1">
    <name type="scientific">Rhizophagus irregularis (strain DAOM 181602 / DAOM 197198 / MUCL 43194)</name>
    <name type="common">Arbuscular mycorrhizal fungus</name>
    <name type="synonym">Glomus intraradices</name>
    <dbReference type="NCBI Taxonomy" id="747089"/>
    <lineage>
        <taxon>Eukaryota</taxon>
        <taxon>Fungi</taxon>
        <taxon>Fungi incertae sedis</taxon>
        <taxon>Mucoromycota</taxon>
        <taxon>Glomeromycotina</taxon>
        <taxon>Glomeromycetes</taxon>
        <taxon>Glomerales</taxon>
        <taxon>Glomeraceae</taxon>
        <taxon>Rhizophagus</taxon>
    </lineage>
</organism>
<protein>
    <submittedName>
        <fullName evidence="1">Uncharacterized protein</fullName>
    </submittedName>
</protein>
<name>U9U8V6_RHIID</name>
<gene>
    <name evidence="1" type="ORF">GLOINDRAFT_22375</name>
</gene>
<dbReference type="HOGENOM" id="CLU_2655709_0_0_1"/>
<sequence length="76" mass="8780">MPRSDKKDTTCACYDYKFTKPAKLRQHYQTPLVHTQGRDRRMEQPKAVIPTPEPELASIKDGPKTEYFGFAEIPKP</sequence>
<proteinExistence type="predicted"/>